<dbReference type="CDD" id="cd07783">
    <property type="entry name" value="ASKHA_NBD_FGGY_SePSK_AtXK1-like"/>
    <property type="match status" value="1"/>
</dbReference>
<comment type="caution">
    <text evidence="7">The sequence shown here is derived from an EMBL/GenBank/DDBJ whole genome shotgun (WGS) entry which is preliminary data.</text>
</comment>
<dbReference type="PANTHER" id="PTHR43095">
    <property type="entry name" value="SUGAR KINASE"/>
    <property type="match status" value="1"/>
</dbReference>
<dbReference type="GO" id="GO:0042732">
    <property type="term" value="P:D-xylose metabolic process"/>
    <property type="evidence" value="ECO:0007669"/>
    <property type="project" value="UniProtKB-KW"/>
</dbReference>
<dbReference type="PIRSF" id="PIRSF000538">
    <property type="entry name" value="GlpK"/>
    <property type="match status" value="1"/>
</dbReference>
<dbReference type="InterPro" id="IPR043129">
    <property type="entry name" value="ATPase_NBD"/>
</dbReference>
<proteinExistence type="inferred from homology"/>
<gene>
    <name evidence="7" type="ORF">J4573_46510</name>
</gene>
<keyword evidence="3" id="KW-0808">Transferase</keyword>
<dbReference type="PANTHER" id="PTHR43095:SF5">
    <property type="entry name" value="XYLULOSE KINASE"/>
    <property type="match status" value="1"/>
</dbReference>
<evidence type="ECO:0000256" key="4">
    <source>
        <dbReference type="ARBA" id="ARBA00022777"/>
    </source>
</evidence>
<evidence type="ECO:0000313" key="8">
    <source>
        <dbReference type="Proteomes" id="UP000669179"/>
    </source>
</evidence>
<name>A0A939PLP1_9ACTN</name>
<dbReference type="AlphaFoldDB" id="A0A939PLP1"/>
<accession>A0A939PLP1</accession>
<dbReference type="EMBL" id="JAGEOJ010000027">
    <property type="protein sequence ID" value="MBO2454610.1"/>
    <property type="molecule type" value="Genomic_DNA"/>
</dbReference>
<dbReference type="Pfam" id="PF00370">
    <property type="entry name" value="FGGY_N"/>
    <property type="match status" value="1"/>
</dbReference>
<dbReference type="RefSeq" id="WP_208262831.1">
    <property type="nucleotide sequence ID" value="NZ_JAGEOJ010000027.1"/>
</dbReference>
<comment type="similarity">
    <text evidence="1">Belongs to the FGGY kinase family.</text>
</comment>
<dbReference type="InterPro" id="IPR018485">
    <property type="entry name" value="FGGY_C"/>
</dbReference>
<organism evidence="7 8">
    <name type="scientific">Actinomadura barringtoniae</name>
    <dbReference type="NCBI Taxonomy" id="1427535"/>
    <lineage>
        <taxon>Bacteria</taxon>
        <taxon>Bacillati</taxon>
        <taxon>Actinomycetota</taxon>
        <taxon>Actinomycetes</taxon>
        <taxon>Streptosporangiales</taxon>
        <taxon>Thermomonosporaceae</taxon>
        <taxon>Actinomadura</taxon>
    </lineage>
</organism>
<feature type="domain" description="Carbohydrate kinase FGGY N-terminal" evidence="5">
    <location>
        <begin position="8"/>
        <end position="247"/>
    </location>
</feature>
<keyword evidence="4 7" id="KW-0418">Kinase</keyword>
<evidence type="ECO:0000259" key="6">
    <source>
        <dbReference type="Pfam" id="PF02782"/>
    </source>
</evidence>
<dbReference type="Proteomes" id="UP000669179">
    <property type="component" value="Unassembled WGS sequence"/>
</dbReference>
<dbReference type="SUPFAM" id="SSF53067">
    <property type="entry name" value="Actin-like ATPase domain"/>
    <property type="match status" value="2"/>
</dbReference>
<reference evidence="7" key="1">
    <citation type="submission" date="2021-03" db="EMBL/GenBank/DDBJ databases">
        <authorList>
            <person name="Kanchanasin P."/>
            <person name="Saeng-In P."/>
            <person name="Phongsopitanun W."/>
            <person name="Yuki M."/>
            <person name="Kudo T."/>
            <person name="Ohkuma M."/>
            <person name="Tanasupawat S."/>
        </authorList>
    </citation>
    <scope>NUCLEOTIDE SEQUENCE</scope>
    <source>
        <strain evidence="7">GKU 128</strain>
    </source>
</reference>
<dbReference type="InterPro" id="IPR050406">
    <property type="entry name" value="FGGY_Carb_Kinase"/>
</dbReference>
<dbReference type="Gene3D" id="3.30.420.40">
    <property type="match status" value="2"/>
</dbReference>
<evidence type="ECO:0000313" key="7">
    <source>
        <dbReference type="EMBL" id="MBO2454610.1"/>
    </source>
</evidence>
<keyword evidence="2" id="KW-0859">Xylose metabolism</keyword>
<dbReference type="InterPro" id="IPR018484">
    <property type="entry name" value="FGGY_N"/>
</dbReference>
<feature type="domain" description="Carbohydrate kinase FGGY C-terminal" evidence="6">
    <location>
        <begin position="259"/>
        <end position="433"/>
    </location>
</feature>
<sequence length="496" mass="51933">MTYTSGDVWLGIDLGTQSVRALAVTDDGHIVGAGTHRLTSRRDQARHEQDPEEWWRAVSKACATALTDVPKDAVQGVAVDGTSGTVLLIDSAGQPLTPGLMYDDGRAAAEAERVNEAGEAVWSKLGYGRMQAVWALPKLLWLLRRRPTLVRGARLAMQTDFINRRLVGHDVATDLSTALKTGADLITEDWPHEVMSALGVPGGLLPPLVRSGAPLGNVSNDAAEATGIPAGTPVYAGMTDGCAAQLGAGVVDAGSWNSVLGTTLVLKGVTRDLLHDPQGAVYSHKAPNGTWLPGGASSTGAGAVARDFGDRDLAALENEARRYADTGVIAYPLVSDGERFPFVAPQARPFVLGTPRDDAERYAAVLQGVAFIERLAYDHLDLLGAPLGGRIVLTGGGTKSASWNQLRADVLGRPLDIPENAEPALGMAVLAAASGLDPGEAAARMVRVRETVEPGATLGAAGSAHDDAYLRLVGELESRGWLPPATAAHVRKRTTG</sequence>
<evidence type="ECO:0000256" key="1">
    <source>
        <dbReference type="ARBA" id="ARBA00009156"/>
    </source>
</evidence>
<evidence type="ECO:0000256" key="3">
    <source>
        <dbReference type="ARBA" id="ARBA00022679"/>
    </source>
</evidence>
<protein>
    <submittedName>
        <fullName evidence="7">FGGY-family carbohydrate kinase</fullName>
    </submittedName>
</protein>
<evidence type="ECO:0000259" key="5">
    <source>
        <dbReference type="Pfam" id="PF00370"/>
    </source>
</evidence>
<keyword evidence="2" id="KW-0119">Carbohydrate metabolism</keyword>
<evidence type="ECO:0000256" key="2">
    <source>
        <dbReference type="ARBA" id="ARBA00022629"/>
    </source>
</evidence>
<dbReference type="Pfam" id="PF02782">
    <property type="entry name" value="FGGY_C"/>
    <property type="match status" value="1"/>
</dbReference>
<dbReference type="InterPro" id="IPR000577">
    <property type="entry name" value="Carb_kinase_FGGY"/>
</dbReference>
<keyword evidence="8" id="KW-1185">Reference proteome</keyword>
<dbReference type="GO" id="GO:0016301">
    <property type="term" value="F:kinase activity"/>
    <property type="evidence" value="ECO:0007669"/>
    <property type="project" value="UniProtKB-KW"/>
</dbReference>